<organism evidence="2 3">
    <name type="scientific">Prunus dulcis</name>
    <name type="common">Almond</name>
    <name type="synonym">Amygdalus dulcis</name>
    <dbReference type="NCBI Taxonomy" id="3755"/>
    <lineage>
        <taxon>Eukaryota</taxon>
        <taxon>Viridiplantae</taxon>
        <taxon>Streptophyta</taxon>
        <taxon>Embryophyta</taxon>
        <taxon>Tracheophyta</taxon>
        <taxon>Spermatophyta</taxon>
        <taxon>Magnoliopsida</taxon>
        <taxon>eudicotyledons</taxon>
        <taxon>Gunneridae</taxon>
        <taxon>Pentapetalae</taxon>
        <taxon>rosids</taxon>
        <taxon>fabids</taxon>
        <taxon>Rosales</taxon>
        <taxon>Rosaceae</taxon>
        <taxon>Amygdaloideae</taxon>
        <taxon>Amygdaleae</taxon>
        <taxon>Prunus</taxon>
    </lineage>
</organism>
<accession>A0AAD5F3H0</accession>
<evidence type="ECO:0000313" key="2">
    <source>
        <dbReference type="EMBL" id="KAI5351753.1"/>
    </source>
</evidence>
<dbReference type="EMBL" id="JAJFAZ020000001">
    <property type="protein sequence ID" value="KAI5351753.1"/>
    <property type="molecule type" value="Genomic_DNA"/>
</dbReference>
<dbReference type="Proteomes" id="UP001054821">
    <property type="component" value="Chromosome 1"/>
</dbReference>
<reference evidence="2 3" key="1">
    <citation type="journal article" date="2022" name="G3 (Bethesda)">
        <title>Whole-genome sequence and methylome profiling of the almond [Prunus dulcis (Mill.) D.A. Webb] cultivar 'Nonpareil'.</title>
        <authorList>
            <person name="D'Amico-Willman K.M."/>
            <person name="Ouma W.Z."/>
            <person name="Meulia T."/>
            <person name="Sideli G.M."/>
            <person name="Gradziel T.M."/>
            <person name="Fresnedo-Ramirez J."/>
        </authorList>
    </citation>
    <scope>NUCLEOTIDE SEQUENCE [LARGE SCALE GENOMIC DNA]</scope>
    <source>
        <strain evidence="2">Clone GOH B32 T37-40</strain>
    </source>
</reference>
<name>A0AAD5F3H0_PRUDU</name>
<keyword evidence="3" id="KW-1185">Reference proteome</keyword>
<comment type="caution">
    <text evidence="2">The sequence shown here is derived from an EMBL/GenBank/DDBJ whole genome shotgun (WGS) entry which is preliminary data.</text>
</comment>
<evidence type="ECO:0000256" key="1">
    <source>
        <dbReference type="SAM" id="SignalP"/>
    </source>
</evidence>
<dbReference type="AlphaFoldDB" id="A0AAD5F3H0"/>
<feature type="chain" id="PRO_5041968753" evidence="1">
    <location>
        <begin position="33"/>
        <end position="111"/>
    </location>
</feature>
<evidence type="ECO:0000313" key="3">
    <source>
        <dbReference type="Proteomes" id="UP001054821"/>
    </source>
</evidence>
<sequence length="111" mass="12176">MLVIFPHDGQPVLVFLLTCWSLLDLLGNLSRCLPMHSPILLSSQSDLGPKSQTKLICLSSRSTKLLWFSTLLVSSSTSRLRRLAIWAGSLQDKWRSTVNHLCGAGEGPSNA</sequence>
<gene>
    <name evidence="2" type="ORF">L3X38_004644</name>
</gene>
<protein>
    <submittedName>
        <fullName evidence="2">Uncharacterized protein</fullName>
    </submittedName>
</protein>
<keyword evidence="1" id="KW-0732">Signal</keyword>
<feature type="signal peptide" evidence="1">
    <location>
        <begin position="1"/>
        <end position="32"/>
    </location>
</feature>
<proteinExistence type="predicted"/>